<evidence type="ECO:0000313" key="10">
    <source>
        <dbReference type="Proteomes" id="UP000216101"/>
    </source>
</evidence>
<gene>
    <name evidence="9" type="ORF">CBP51_07800</name>
</gene>
<feature type="transmembrane region" description="Helical" evidence="8">
    <location>
        <begin position="379"/>
        <end position="399"/>
    </location>
</feature>
<sequence length="455" mass="49383">MTTPTNDRLARLSLREKMGFALGDLGFNLYWASIASFLAVFYTDVFGIPAAAAGTMFLVTKIVDAITDPIMGAVADRTKTRWGKFRPYLLFAGAPMAGAAVITFSTPELSDSGKIIYAYITYSLMMLCYTVLSTPYSSLSGVMTAHPQERNTLVSFRFIAAFAGTTLVNKFTLPLVEYLGAGDESLGWQLTMALYGLVAGIAFAVTFFSTRERIAPPPQQKTSPWGDIKDLLDNRPWLILIGLAIVIMMTITLRGGSSYYYLKYYLQRPELISDYLFVQGLALGVGAAITPLLTKYVDKTKLLMLLMSIVGVLSIAMYFVPAEYVSVIFVLNILISLALGPKSPLAWSMYADSADYTEWKTGRRATGMTFSAATFAQKLGGALGSAVMLWVLAAIGYVAREAQSDASQTGIALLQTVIPGVIALVAVVVISFYPLTNSTLAQIQADLKNREAPNP</sequence>
<dbReference type="Proteomes" id="UP000216101">
    <property type="component" value="Unassembled WGS sequence"/>
</dbReference>
<dbReference type="Pfam" id="PF13347">
    <property type="entry name" value="MFS_2"/>
    <property type="match status" value="1"/>
</dbReference>
<feature type="transmembrane region" description="Helical" evidence="8">
    <location>
        <begin position="88"/>
        <end position="104"/>
    </location>
</feature>
<feature type="transmembrane region" description="Helical" evidence="8">
    <location>
        <begin position="116"/>
        <end position="139"/>
    </location>
</feature>
<dbReference type="InterPro" id="IPR039672">
    <property type="entry name" value="MFS_2"/>
</dbReference>
<dbReference type="SUPFAM" id="SSF103473">
    <property type="entry name" value="MFS general substrate transporter"/>
    <property type="match status" value="1"/>
</dbReference>
<dbReference type="InterPro" id="IPR001927">
    <property type="entry name" value="Na/Gal_symport"/>
</dbReference>
<proteinExistence type="inferred from homology"/>
<dbReference type="EMBL" id="NHNI01000001">
    <property type="protein sequence ID" value="OZY86886.1"/>
    <property type="molecule type" value="Genomic_DNA"/>
</dbReference>
<comment type="subcellular location">
    <subcellularLocation>
        <location evidence="1">Cell membrane</location>
        <topology evidence="1">Multi-pass membrane protein</topology>
    </subcellularLocation>
</comment>
<feature type="transmembrane region" description="Helical" evidence="8">
    <location>
        <begin position="21"/>
        <end position="42"/>
    </location>
</feature>
<dbReference type="NCBIfam" id="TIGR00792">
    <property type="entry name" value="gph"/>
    <property type="match status" value="1"/>
</dbReference>
<dbReference type="PANTHER" id="PTHR11328:SF24">
    <property type="entry name" value="MAJOR FACILITATOR SUPERFAMILY (MFS) PROFILE DOMAIN-CONTAINING PROTEIN"/>
    <property type="match status" value="1"/>
</dbReference>
<dbReference type="GO" id="GO:0015293">
    <property type="term" value="F:symporter activity"/>
    <property type="evidence" value="ECO:0007669"/>
    <property type="project" value="InterPro"/>
</dbReference>
<dbReference type="PANTHER" id="PTHR11328">
    <property type="entry name" value="MAJOR FACILITATOR SUPERFAMILY DOMAIN-CONTAINING PROTEIN"/>
    <property type="match status" value="1"/>
</dbReference>
<dbReference type="RefSeq" id="WP_078043961.1">
    <property type="nucleotide sequence ID" value="NZ_NHNI01000001.1"/>
</dbReference>
<dbReference type="AlphaFoldDB" id="A0A266QB74"/>
<keyword evidence="10" id="KW-1185">Reference proteome</keyword>
<evidence type="ECO:0000256" key="5">
    <source>
        <dbReference type="ARBA" id="ARBA00022692"/>
    </source>
</evidence>
<evidence type="ECO:0000256" key="7">
    <source>
        <dbReference type="ARBA" id="ARBA00023136"/>
    </source>
</evidence>
<organism evidence="9 10">
    <name type="scientific">Cellvibrio mixtus</name>
    <dbReference type="NCBI Taxonomy" id="39650"/>
    <lineage>
        <taxon>Bacteria</taxon>
        <taxon>Pseudomonadati</taxon>
        <taxon>Pseudomonadota</taxon>
        <taxon>Gammaproteobacteria</taxon>
        <taxon>Cellvibrionales</taxon>
        <taxon>Cellvibrionaceae</taxon>
        <taxon>Cellvibrio</taxon>
    </lineage>
</organism>
<comment type="caution">
    <text evidence="9">The sequence shown here is derived from an EMBL/GenBank/DDBJ whole genome shotgun (WGS) entry which is preliminary data.</text>
</comment>
<dbReference type="CDD" id="cd17332">
    <property type="entry name" value="MFS_MelB_like"/>
    <property type="match status" value="1"/>
</dbReference>
<evidence type="ECO:0000256" key="2">
    <source>
        <dbReference type="ARBA" id="ARBA00009617"/>
    </source>
</evidence>
<dbReference type="GO" id="GO:0005886">
    <property type="term" value="C:plasma membrane"/>
    <property type="evidence" value="ECO:0007669"/>
    <property type="project" value="UniProtKB-SubCell"/>
</dbReference>
<feature type="transmembrane region" description="Helical" evidence="8">
    <location>
        <begin position="188"/>
        <end position="208"/>
    </location>
</feature>
<reference evidence="10" key="1">
    <citation type="submission" date="2017-05" db="EMBL/GenBank/DDBJ databases">
        <authorList>
            <person name="Barney B.M."/>
        </authorList>
    </citation>
    <scope>NUCLEOTIDE SEQUENCE [LARGE SCALE GENOMIC DNA]</scope>
    <source>
        <strain evidence="10">PSBB022</strain>
    </source>
</reference>
<evidence type="ECO:0000313" key="9">
    <source>
        <dbReference type="EMBL" id="OZY86886.1"/>
    </source>
</evidence>
<dbReference type="InterPro" id="IPR018043">
    <property type="entry name" value="Na/Gal_symport_CS"/>
</dbReference>
<comment type="similarity">
    <text evidence="2">Belongs to the sodium:galactoside symporter (TC 2.A.2) family.</text>
</comment>
<evidence type="ECO:0000256" key="6">
    <source>
        <dbReference type="ARBA" id="ARBA00022989"/>
    </source>
</evidence>
<feature type="transmembrane region" description="Helical" evidence="8">
    <location>
        <begin position="275"/>
        <end position="294"/>
    </location>
</feature>
<feature type="transmembrane region" description="Helical" evidence="8">
    <location>
        <begin position="48"/>
        <end position="67"/>
    </location>
</feature>
<dbReference type="InterPro" id="IPR036259">
    <property type="entry name" value="MFS_trans_sf"/>
</dbReference>
<keyword evidence="7 8" id="KW-0472">Membrane</keyword>
<evidence type="ECO:0000256" key="4">
    <source>
        <dbReference type="ARBA" id="ARBA00022475"/>
    </source>
</evidence>
<accession>A0A266QB74</accession>
<keyword evidence="6 8" id="KW-1133">Transmembrane helix</keyword>
<dbReference type="PROSITE" id="PS00872">
    <property type="entry name" value="NA_GALACTOSIDE_SYMP"/>
    <property type="match status" value="1"/>
</dbReference>
<feature type="transmembrane region" description="Helical" evidence="8">
    <location>
        <begin position="411"/>
        <end position="433"/>
    </location>
</feature>
<keyword evidence="4" id="KW-1003">Cell membrane</keyword>
<keyword evidence="5 8" id="KW-0812">Transmembrane</keyword>
<dbReference type="Gene3D" id="1.20.1250.20">
    <property type="entry name" value="MFS general substrate transporter like domains"/>
    <property type="match status" value="1"/>
</dbReference>
<dbReference type="GO" id="GO:0006814">
    <property type="term" value="P:sodium ion transport"/>
    <property type="evidence" value="ECO:0007669"/>
    <property type="project" value="InterPro"/>
</dbReference>
<feature type="transmembrane region" description="Helical" evidence="8">
    <location>
        <begin position="306"/>
        <end position="339"/>
    </location>
</feature>
<feature type="transmembrane region" description="Helical" evidence="8">
    <location>
        <begin position="151"/>
        <end position="168"/>
    </location>
</feature>
<protein>
    <submittedName>
        <fullName evidence="9">MFS transporter</fullName>
    </submittedName>
</protein>
<evidence type="ECO:0000256" key="1">
    <source>
        <dbReference type="ARBA" id="ARBA00004651"/>
    </source>
</evidence>
<evidence type="ECO:0000256" key="8">
    <source>
        <dbReference type="SAM" id="Phobius"/>
    </source>
</evidence>
<evidence type="ECO:0000256" key="3">
    <source>
        <dbReference type="ARBA" id="ARBA00022448"/>
    </source>
</evidence>
<dbReference type="GO" id="GO:0008643">
    <property type="term" value="P:carbohydrate transport"/>
    <property type="evidence" value="ECO:0007669"/>
    <property type="project" value="InterPro"/>
</dbReference>
<feature type="transmembrane region" description="Helical" evidence="8">
    <location>
        <begin position="237"/>
        <end position="255"/>
    </location>
</feature>
<keyword evidence="3" id="KW-0813">Transport</keyword>
<name>A0A266QB74_9GAMM</name>